<organism evidence="10 11">
    <name type="scientific">Stylonychia lemnae</name>
    <name type="common">Ciliate</name>
    <dbReference type="NCBI Taxonomy" id="5949"/>
    <lineage>
        <taxon>Eukaryota</taxon>
        <taxon>Sar</taxon>
        <taxon>Alveolata</taxon>
        <taxon>Ciliophora</taxon>
        <taxon>Intramacronucleata</taxon>
        <taxon>Spirotrichea</taxon>
        <taxon>Stichotrichia</taxon>
        <taxon>Sporadotrichida</taxon>
        <taxon>Oxytrichidae</taxon>
        <taxon>Stylonychinae</taxon>
        <taxon>Stylonychia</taxon>
    </lineage>
</organism>
<feature type="transmembrane region" description="Helical" evidence="9">
    <location>
        <begin position="150"/>
        <end position="169"/>
    </location>
</feature>
<dbReference type="PANTHER" id="PTHR13117">
    <property type="entry name" value="ENDOPLASMIC RETICULUM MULTISPAN TRANSMEMBRANE PROTEIN-RELATED"/>
    <property type="match status" value="1"/>
</dbReference>
<evidence type="ECO:0000256" key="5">
    <source>
        <dbReference type="ARBA" id="ARBA00022824"/>
    </source>
</evidence>
<keyword evidence="7 9" id="KW-0472">Membrane</keyword>
<evidence type="ECO:0000256" key="1">
    <source>
        <dbReference type="ARBA" id="ARBA00004477"/>
    </source>
</evidence>
<keyword evidence="11" id="KW-1185">Reference proteome</keyword>
<dbReference type="AlphaFoldDB" id="A0A078AI42"/>
<evidence type="ECO:0000256" key="3">
    <source>
        <dbReference type="ARBA" id="ARBA00010288"/>
    </source>
</evidence>
<dbReference type="EMBL" id="CCKQ01010413">
    <property type="protein sequence ID" value="CDW81920.1"/>
    <property type="molecule type" value="Genomic_DNA"/>
</dbReference>
<comment type="pathway">
    <text evidence="2">Protein modification; protein glycosylation.</text>
</comment>
<dbReference type="GO" id="GO:0005789">
    <property type="term" value="C:endoplasmic reticulum membrane"/>
    <property type="evidence" value="ECO:0007669"/>
    <property type="project" value="UniProtKB-SubCell"/>
</dbReference>
<dbReference type="OrthoDB" id="301045at2759"/>
<name>A0A078AI42_STYLE</name>
<evidence type="ECO:0000256" key="9">
    <source>
        <dbReference type="RuleBase" id="RU365067"/>
    </source>
</evidence>
<gene>
    <name evidence="10" type="primary">Contig3406.g3644</name>
    <name evidence="10" type="ORF">STYLEM_10944</name>
</gene>
<dbReference type="PANTHER" id="PTHR13117:SF5">
    <property type="entry name" value="PROTEIN RFT1 HOMOLOG"/>
    <property type="match status" value="1"/>
</dbReference>
<evidence type="ECO:0000256" key="8">
    <source>
        <dbReference type="ARBA" id="ARBA00045912"/>
    </source>
</evidence>
<dbReference type="GO" id="GO:0034203">
    <property type="term" value="P:glycolipid translocation"/>
    <property type="evidence" value="ECO:0007669"/>
    <property type="project" value="TreeGrafter"/>
</dbReference>
<comment type="subcellular location">
    <subcellularLocation>
        <location evidence="1 9">Endoplasmic reticulum membrane</location>
        <topology evidence="1 9">Multi-pass membrane protein</topology>
    </subcellularLocation>
</comment>
<protein>
    <recommendedName>
        <fullName evidence="9">Protein RFT1 homolog</fullName>
    </recommendedName>
</protein>
<dbReference type="Pfam" id="PF04506">
    <property type="entry name" value="Rft-1"/>
    <property type="match status" value="1"/>
</dbReference>
<evidence type="ECO:0000256" key="6">
    <source>
        <dbReference type="ARBA" id="ARBA00022989"/>
    </source>
</evidence>
<dbReference type="GO" id="GO:0006488">
    <property type="term" value="P:dolichol-linked oligosaccharide biosynthetic process"/>
    <property type="evidence" value="ECO:0007669"/>
    <property type="project" value="InterPro"/>
</dbReference>
<evidence type="ECO:0000256" key="2">
    <source>
        <dbReference type="ARBA" id="ARBA00004922"/>
    </source>
</evidence>
<keyword evidence="6 9" id="KW-1133">Transmembrane helix</keyword>
<evidence type="ECO:0000256" key="4">
    <source>
        <dbReference type="ARBA" id="ARBA00022692"/>
    </source>
</evidence>
<accession>A0A078AI42</accession>
<feature type="transmembrane region" description="Helical" evidence="9">
    <location>
        <begin position="119"/>
        <end position="138"/>
    </location>
</feature>
<dbReference type="InterPro" id="IPR007594">
    <property type="entry name" value="RFT1"/>
</dbReference>
<proteinExistence type="inferred from homology"/>
<dbReference type="Proteomes" id="UP000039865">
    <property type="component" value="Unassembled WGS sequence"/>
</dbReference>
<evidence type="ECO:0000313" key="11">
    <source>
        <dbReference type="Proteomes" id="UP000039865"/>
    </source>
</evidence>
<comment type="function">
    <text evidence="8 9">Intramembrane glycolipid transporter that operates in the biosynthetic pathway of dolichol-linked oligosaccharides, the glycan precursors employed in protein asparagine (N)-glycosylation. The sequential addition of sugars to dolichol pyrophosphate produces dolichol-linked oligosaccharides containing fourteen sugars, including two GlcNAcs, nine mannoses and three glucoses. Once assembled, the oligosaccharide is transferred from the lipid to nascent proteins by oligosaccharyltransferases. The assembly of dolichol-linked oligosaccharides begins on the cytosolic side of the endoplasmic reticulum membrane and finishes in its lumen. RFT1 could mediate the translocation of the cytosolically oriented intermediate DolPP-GlcNAc2Man5, produced by ALG11, into the ER lumen where dolichol-linked oligosaccharides assembly continues. However, the intramembrane lipid transporter activity could not be confirmed in vitro.</text>
</comment>
<comment type="similarity">
    <text evidence="3 9">Belongs to the RFT1 family.</text>
</comment>
<reference evidence="10 11" key="1">
    <citation type="submission" date="2014-06" db="EMBL/GenBank/DDBJ databases">
        <authorList>
            <person name="Swart Estienne"/>
        </authorList>
    </citation>
    <scope>NUCLEOTIDE SEQUENCE [LARGE SCALE GENOMIC DNA]</scope>
    <source>
        <strain evidence="10 11">130c</strain>
    </source>
</reference>
<keyword evidence="4 9" id="KW-0812">Transmembrane</keyword>
<sequence>MDMTFRVKSESLDVQAEFGLVSNLISIVCRFVFQPIEEMSFNLFSKYNTKKINADEKKDQQSNGQFKSPLFILAKITQFLGIIGFGMIIFGVFFSKLFIRIVYTEKWATDSAQQIMQAYCIYTFFMALNGVTEAYIYAKAHSEMMRKLQTGLVITSLLIGIQGLIYGNCINMGMRIVMSLYYSIDIELKETQQSSKMQILKRFFKDVVTVDFKTIIEMVKNRRN</sequence>
<evidence type="ECO:0000256" key="7">
    <source>
        <dbReference type="ARBA" id="ARBA00023136"/>
    </source>
</evidence>
<evidence type="ECO:0000313" key="10">
    <source>
        <dbReference type="EMBL" id="CDW81920.1"/>
    </source>
</evidence>
<comment type="caution">
    <text evidence="9">Lacks conserved residue(s) required for the propagation of feature annotation.</text>
</comment>
<keyword evidence="5" id="KW-0256">Endoplasmic reticulum</keyword>
<feature type="transmembrane region" description="Helical" evidence="9">
    <location>
        <begin position="76"/>
        <end position="99"/>
    </location>
</feature>
<dbReference type="InParanoid" id="A0A078AI42"/>